<dbReference type="Pfam" id="PF04333">
    <property type="entry name" value="MlaA"/>
    <property type="match status" value="1"/>
</dbReference>
<evidence type="ECO:0000256" key="1">
    <source>
        <dbReference type="ARBA" id="ARBA00010634"/>
    </source>
</evidence>
<organism evidence="4 5">
    <name type="scientific">Novosphingobium clariflavum</name>
    <dbReference type="NCBI Taxonomy" id="2029884"/>
    <lineage>
        <taxon>Bacteria</taxon>
        <taxon>Pseudomonadati</taxon>
        <taxon>Pseudomonadota</taxon>
        <taxon>Alphaproteobacteria</taxon>
        <taxon>Sphingomonadales</taxon>
        <taxon>Sphingomonadaceae</taxon>
        <taxon>Novosphingobium</taxon>
    </lineage>
</organism>
<feature type="compositionally biased region" description="Pro residues" evidence="3">
    <location>
        <begin position="357"/>
        <end position="371"/>
    </location>
</feature>
<name>A0ABV6S721_9SPHN</name>
<dbReference type="Proteomes" id="UP001589858">
    <property type="component" value="Unassembled WGS sequence"/>
</dbReference>
<keyword evidence="5" id="KW-1185">Reference proteome</keyword>
<evidence type="ECO:0000256" key="3">
    <source>
        <dbReference type="SAM" id="MobiDB-lite"/>
    </source>
</evidence>
<reference evidence="4 5" key="1">
    <citation type="submission" date="2024-09" db="EMBL/GenBank/DDBJ databases">
        <authorList>
            <person name="Sun Q."/>
            <person name="Mori K."/>
        </authorList>
    </citation>
    <scope>NUCLEOTIDE SEQUENCE [LARGE SCALE GENOMIC DNA]</scope>
    <source>
        <strain evidence="4 5">CICC 11035S</strain>
    </source>
</reference>
<dbReference type="InterPro" id="IPR007428">
    <property type="entry name" value="MlaA"/>
</dbReference>
<proteinExistence type="inferred from homology"/>
<keyword evidence="4" id="KW-0449">Lipoprotein</keyword>
<feature type="region of interest" description="Disordered" evidence="3">
    <location>
        <begin position="20"/>
        <end position="39"/>
    </location>
</feature>
<evidence type="ECO:0000256" key="2">
    <source>
        <dbReference type="ARBA" id="ARBA00022729"/>
    </source>
</evidence>
<comment type="similarity">
    <text evidence="1">Belongs to the MlaA family.</text>
</comment>
<dbReference type="EMBL" id="JBHLTM010000036">
    <property type="protein sequence ID" value="MFC0685041.1"/>
    <property type="molecule type" value="Genomic_DNA"/>
</dbReference>
<accession>A0ABV6S721</accession>
<dbReference type="PRINTS" id="PR01805">
    <property type="entry name" value="VACJLIPOPROT"/>
</dbReference>
<keyword evidence="2" id="KW-0732">Signal</keyword>
<feature type="region of interest" description="Disordered" evidence="3">
    <location>
        <begin position="325"/>
        <end position="371"/>
    </location>
</feature>
<evidence type="ECO:0000313" key="5">
    <source>
        <dbReference type="Proteomes" id="UP001589858"/>
    </source>
</evidence>
<gene>
    <name evidence="4" type="ORF">ACFFF8_10575</name>
</gene>
<dbReference type="PANTHER" id="PTHR30035">
    <property type="entry name" value="LIPOPROTEIN VACJ-RELATED"/>
    <property type="match status" value="1"/>
</dbReference>
<feature type="compositionally biased region" description="Low complexity" evidence="3">
    <location>
        <begin position="27"/>
        <end position="39"/>
    </location>
</feature>
<sequence length="389" mass="40467">MSLTAAAVVLMMGSALPEGGDLPQTDAAPAAQPAAGAPVARTPVTGGPVSVPLPAFAASPVPLIDPAAATAGQQAQQQAGVPAGEPGADNETIGDDILVTRRKPPPPGDPLERINEQSFKAVQAVDSAVVEPVAKAYNKGLPRPIRQGLRNFFTNLGEPVVFVAFLLELKPGKAMETVGRFAINTTLGVGGVMDVAKRKPFHLPYRPNGLANVLGYYGVGPGPYMYLPIIGPTTLRDLIGDSVDNLASPALLGKPFTKPEVALPMIVLNQLGERAAFDDEINKIRKEDRPYAAYRELYLRQRKAEIEALHGRTLPDVVPVYGPSMRTAGGKTAAEPAQEPAGQDATGQAPAAQPVQPAVPEPAAAPAPAPAPVQMISQPVVQPIPQPAA</sequence>
<comment type="caution">
    <text evidence="4">The sequence shown here is derived from an EMBL/GenBank/DDBJ whole genome shotgun (WGS) entry which is preliminary data.</text>
</comment>
<dbReference type="PANTHER" id="PTHR30035:SF3">
    <property type="entry name" value="INTERMEMBRANE PHOSPHOLIPID TRANSPORT SYSTEM LIPOPROTEIN MLAA"/>
    <property type="match status" value="1"/>
</dbReference>
<feature type="compositionally biased region" description="Low complexity" evidence="3">
    <location>
        <begin position="69"/>
        <end position="87"/>
    </location>
</feature>
<protein>
    <submittedName>
        <fullName evidence="4">VacJ family lipoprotein</fullName>
    </submittedName>
</protein>
<dbReference type="RefSeq" id="WP_267221469.1">
    <property type="nucleotide sequence ID" value="NZ_JAPCWC010000010.1"/>
</dbReference>
<feature type="region of interest" description="Disordered" evidence="3">
    <location>
        <begin position="69"/>
        <end position="112"/>
    </location>
</feature>
<evidence type="ECO:0000313" key="4">
    <source>
        <dbReference type="EMBL" id="MFC0685041.1"/>
    </source>
</evidence>